<feature type="site" description="Increases basicity of active site His" evidence="1">
    <location>
        <position position="136"/>
    </location>
</feature>
<keyword evidence="5" id="KW-1185">Reference proteome</keyword>
<dbReference type="Gene3D" id="3.40.50.20">
    <property type="match status" value="1"/>
</dbReference>
<comment type="caution">
    <text evidence="4">The sequence shown here is derived from an EMBL/GenBank/DDBJ whole genome shotgun (WGS) entry which is preliminary data.</text>
</comment>
<evidence type="ECO:0000313" key="4">
    <source>
        <dbReference type="EMBL" id="OEH92140.1"/>
    </source>
</evidence>
<feature type="domain" description="PglD N-terminal" evidence="3">
    <location>
        <begin position="4"/>
        <end position="80"/>
    </location>
</feature>
<organism evidence="4 5">
    <name type="scientific">Bacillus solimangrovi</name>
    <dbReference type="NCBI Taxonomy" id="1305675"/>
    <lineage>
        <taxon>Bacteria</taxon>
        <taxon>Bacillati</taxon>
        <taxon>Bacillota</taxon>
        <taxon>Bacilli</taxon>
        <taxon>Bacillales</taxon>
        <taxon>Bacillaceae</taxon>
        <taxon>Bacillus</taxon>
    </lineage>
</organism>
<dbReference type="STRING" id="1305675.BFG57_02385"/>
<evidence type="ECO:0000256" key="2">
    <source>
        <dbReference type="PIRSR" id="PIRSR620019-2"/>
    </source>
</evidence>
<dbReference type="CDD" id="cd03360">
    <property type="entry name" value="LbH_AT_putative"/>
    <property type="match status" value="1"/>
</dbReference>
<dbReference type="InterPro" id="IPR050179">
    <property type="entry name" value="Trans_hexapeptide_repeat"/>
</dbReference>
<feature type="binding site" evidence="2">
    <location>
        <position position="165"/>
    </location>
    <ligand>
        <name>acetyl-CoA</name>
        <dbReference type="ChEBI" id="CHEBI:57288"/>
    </ligand>
</feature>
<dbReference type="InterPro" id="IPR020019">
    <property type="entry name" value="AcTrfase_PglD-like"/>
</dbReference>
<feature type="binding site" evidence="2">
    <location>
        <position position="68"/>
    </location>
    <ligand>
        <name>substrate</name>
    </ligand>
</feature>
<dbReference type="InterPro" id="IPR011004">
    <property type="entry name" value="Trimer_LpxA-like_sf"/>
</dbReference>
<accession>A0A1E5LDM0</accession>
<dbReference type="OrthoDB" id="9794407at2"/>
<dbReference type="Proteomes" id="UP000095209">
    <property type="component" value="Unassembled WGS sequence"/>
</dbReference>
<dbReference type="PANTHER" id="PTHR43300">
    <property type="entry name" value="ACETYLTRANSFERASE"/>
    <property type="match status" value="1"/>
</dbReference>
<dbReference type="NCBIfam" id="TIGR03570">
    <property type="entry name" value="NeuD_NnaD"/>
    <property type="match status" value="1"/>
</dbReference>
<dbReference type="GO" id="GO:0016740">
    <property type="term" value="F:transferase activity"/>
    <property type="evidence" value="ECO:0007669"/>
    <property type="project" value="UniProtKB-KW"/>
</dbReference>
<keyword evidence="4" id="KW-0808">Transferase</keyword>
<dbReference type="Gene3D" id="2.160.10.10">
    <property type="entry name" value="Hexapeptide repeat proteins"/>
    <property type="match status" value="1"/>
</dbReference>
<evidence type="ECO:0000313" key="5">
    <source>
        <dbReference type="Proteomes" id="UP000095209"/>
    </source>
</evidence>
<dbReference type="RefSeq" id="WP_069717681.1">
    <property type="nucleotide sequence ID" value="NZ_MJEH01000033.1"/>
</dbReference>
<feature type="active site" description="Proton acceptor" evidence="1">
    <location>
        <position position="135"/>
    </location>
</feature>
<dbReference type="EMBL" id="MJEH01000033">
    <property type="protein sequence ID" value="OEH92140.1"/>
    <property type="molecule type" value="Genomic_DNA"/>
</dbReference>
<gene>
    <name evidence="4" type="ORF">BFG57_02385</name>
</gene>
<dbReference type="PANTHER" id="PTHR43300:SF7">
    <property type="entry name" value="UDP-N-ACETYLBACILLOSAMINE N-ACETYLTRANSFERASE"/>
    <property type="match status" value="1"/>
</dbReference>
<evidence type="ECO:0000259" key="3">
    <source>
        <dbReference type="Pfam" id="PF17836"/>
    </source>
</evidence>
<name>A0A1E5LDM0_9BACI</name>
<dbReference type="Pfam" id="PF17836">
    <property type="entry name" value="PglD_N"/>
    <property type="match status" value="1"/>
</dbReference>
<dbReference type="SUPFAM" id="SSF51161">
    <property type="entry name" value="Trimeric LpxA-like enzymes"/>
    <property type="match status" value="1"/>
</dbReference>
<protein>
    <submittedName>
        <fullName evidence="4">Acetyltransferase</fullName>
    </submittedName>
</protein>
<sequence>MKNKLLIIGASGHGKVVADIALKMNKWQSISFLDDDTSVISPMGIEVIGTSNEAIKYIDAYDVCVAIGNNAIREKLQTQLESRGASLPALIHPTAVIGEQVNVQYGTVVMAGVVINSCSRIGKGCIINTGSTIDHDNDIGDFTHISPGAHLAGTVKVGQGSWLGIGCVVSNNVNITSDCKVGAGAVVVKDITESGTYVGVPVRRIDYGKNTDISK</sequence>
<feature type="binding site" evidence="2">
    <location>
        <begin position="11"/>
        <end position="13"/>
    </location>
    <ligand>
        <name>substrate</name>
    </ligand>
</feature>
<dbReference type="AlphaFoldDB" id="A0A1E5LDM0"/>
<reference evidence="4 5" key="1">
    <citation type="submission" date="2016-08" db="EMBL/GenBank/DDBJ databases">
        <title>Genome of Bacillus solimangrovi GH2-4.</title>
        <authorList>
            <person name="Lim S."/>
            <person name="Kim B.-C."/>
        </authorList>
    </citation>
    <scope>NUCLEOTIDE SEQUENCE [LARGE SCALE GENOMIC DNA]</scope>
    <source>
        <strain evidence="4 5">GH2-4</strain>
    </source>
</reference>
<dbReference type="InterPro" id="IPR041561">
    <property type="entry name" value="PglD_N"/>
</dbReference>
<proteinExistence type="predicted"/>
<evidence type="ECO:0000256" key="1">
    <source>
        <dbReference type="PIRSR" id="PIRSR620019-1"/>
    </source>
</evidence>
<feature type="binding site" evidence="2">
    <location>
        <position position="144"/>
    </location>
    <ligand>
        <name>acetyl-CoA</name>
        <dbReference type="ChEBI" id="CHEBI:57288"/>
    </ligand>
</feature>